<dbReference type="SUPFAM" id="SSF52540">
    <property type="entry name" value="P-loop containing nucleoside triphosphate hydrolases"/>
    <property type="match status" value="1"/>
</dbReference>
<keyword evidence="6 10" id="KW-0378">Hydrolase</keyword>
<dbReference type="Gene3D" id="3.40.50.300">
    <property type="entry name" value="P-loop containing nucleotide triphosphate hydrolases"/>
    <property type="match status" value="1"/>
</dbReference>
<dbReference type="Proteomes" id="UP001597389">
    <property type="component" value="Unassembled WGS sequence"/>
</dbReference>
<dbReference type="InterPro" id="IPR027417">
    <property type="entry name" value="P-loop_NTPase"/>
</dbReference>
<feature type="compositionally biased region" description="Basic and acidic residues" evidence="11">
    <location>
        <begin position="352"/>
        <end position="368"/>
    </location>
</feature>
<evidence type="ECO:0000259" key="12">
    <source>
        <dbReference type="PROSITE" id="PS50936"/>
    </source>
</evidence>
<dbReference type="PROSITE" id="PS50936">
    <property type="entry name" value="ENGC_GTPASE"/>
    <property type="match status" value="1"/>
</dbReference>
<comment type="caution">
    <text evidence="14">The sequence shown here is derived from an EMBL/GenBank/DDBJ whole genome shotgun (WGS) entry which is preliminary data.</text>
</comment>
<dbReference type="NCBIfam" id="TIGR00157">
    <property type="entry name" value="ribosome small subunit-dependent GTPase A"/>
    <property type="match status" value="1"/>
</dbReference>
<proteinExistence type="inferred from homology"/>
<keyword evidence="4 10" id="KW-0699">rRNA-binding</keyword>
<keyword evidence="15" id="KW-1185">Reference proteome</keyword>
<accession>A0ABW4Z8J2</accession>
<feature type="binding site" evidence="10">
    <location>
        <begin position="150"/>
        <end position="153"/>
    </location>
    <ligand>
        <name>GTP</name>
        <dbReference type="ChEBI" id="CHEBI:37565"/>
    </ligand>
</feature>
<keyword evidence="2 10" id="KW-0690">Ribosome biogenesis</keyword>
<keyword evidence="1 10" id="KW-0963">Cytoplasm</keyword>
<dbReference type="Gene3D" id="1.10.40.50">
    <property type="entry name" value="Probable gtpase engc, domain 3"/>
    <property type="match status" value="1"/>
</dbReference>
<evidence type="ECO:0000256" key="6">
    <source>
        <dbReference type="ARBA" id="ARBA00022801"/>
    </source>
</evidence>
<dbReference type="EC" id="3.6.1.-" evidence="10"/>
<dbReference type="EMBL" id="JBHUJB010000021">
    <property type="protein sequence ID" value="MFD2158253.1"/>
    <property type="molecule type" value="Genomic_DNA"/>
</dbReference>
<protein>
    <recommendedName>
        <fullName evidence="10">Small ribosomal subunit biogenesis GTPase RsgA</fullName>
        <ecNumber evidence="10">3.6.1.-</ecNumber>
    </recommendedName>
</protein>
<evidence type="ECO:0000256" key="8">
    <source>
        <dbReference type="ARBA" id="ARBA00022884"/>
    </source>
</evidence>
<dbReference type="InterPro" id="IPR030378">
    <property type="entry name" value="G_CP_dom"/>
</dbReference>
<feature type="region of interest" description="Disordered" evidence="11">
    <location>
        <begin position="329"/>
        <end position="368"/>
    </location>
</feature>
<gene>
    <name evidence="10 14" type="primary">rsgA</name>
    <name evidence="14" type="ORF">ACFSW8_05030</name>
</gene>
<feature type="domain" description="EngC GTPase" evidence="12">
    <location>
        <begin position="111"/>
        <end position="260"/>
    </location>
</feature>
<evidence type="ECO:0000256" key="10">
    <source>
        <dbReference type="HAMAP-Rule" id="MF_01820"/>
    </source>
</evidence>
<comment type="function">
    <text evidence="10">One of several proteins that assist in the late maturation steps of the functional core of the 30S ribosomal subunit. Helps release RbfA from mature subunits. May play a role in the assembly of ribosomal proteins into the subunit. Circularly permuted GTPase that catalyzes slow GTP hydrolysis, GTPase activity is stimulated by the 30S ribosomal subunit.</text>
</comment>
<evidence type="ECO:0000256" key="11">
    <source>
        <dbReference type="SAM" id="MobiDB-lite"/>
    </source>
</evidence>
<sequence length="368" mass="41783">MTLEDIGWNDEFEKEFRPYAKKGWVPARLIRDNKISYGALLDGPRELEVIMSGKVYHDASSDAELPAVGDWVALDLGGDDEDHVIRARLERQTCFSRKLPGKSSEEQVMAANVSVVVVVTDAGSDFNPRRMERYFMLIDRSKAKPVVLVNKSDLFPEELNISAKAEIEELNPDADVYITSAAKNEGLEVLKQYLKPGVSITIVGSSGVGKSTLVNQLMGEEWQWTSEVNELTGKGRHTTTARELIVLDEGGILIDNPGIREVQMWTDETTLRESFLDIDAIAAQCQFHDCKHGSDRGCAIRAAVESGVLPVERYESYLKLEEEIEKLKKRRKKRQMNTERRAKRDHKVKARNLADRIDYEKRQRPERY</sequence>
<dbReference type="PROSITE" id="PS51721">
    <property type="entry name" value="G_CP"/>
    <property type="match status" value="1"/>
</dbReference>
<dbReference type="Pfam" id="PF03193">
    <property type="entry name" value="RsgA_GTPase"/>
    <property type="match status" value="1"/>
</dbReference>
<name>A0ABW4Z8J2_9BACT</name>
<feature type="binding site" evidence="10">
    <location>
        <position position="290"/>
    </location>
    <ligand>
        <name>Zn(2+)</name>
        <dbReference type="ChEBI" id="CHEBI:29105"/>
    </ligand>
</feature>
<keyword evidence="7 10" id="KW-0862">Zinc</keyword>
<evidence type="ECO:0000256" key="1">
    <source>
        <dbReference type="ARBA" id="ARBA00022490"/>
    </source>
</evidence>
<evidence type="ECO:0000256" key="2">
    <source>
        <dbReference type="ARBA" id="ARBA00022517"/>
    </source>
</evidence>
<dbReference type="PANTHER" id="PTHR32120">
    <property type="entry name" value="SMALL RIBOSOMAL SUBUNIT BIOGENESIS GTPASE RSGA"/>
    <property type="match status" value="1"/>
</dbReference>
<comment type="similarity">
    <text evidence="10">Belongs to the TRAFAC class YlqF/YawG GTPase family. RsgA subfamily.</text>
</comment>
<evidence type="ECO:0000256" key="3">
    <source>
        <dbReference type="ARBA" id="ARBA00022723"/>
    </source>
</evidence>
<feature type="binding site" evidence="10">
    <location>
        <begin position="204"/>
        <end position="212"/>
    </location>
    <ligand>
        <name>GTP</name>
        <dbReference type="ChEBI" id="CHEBI:37565"/>
    </ligand>
</feature>
<comment type="cofactor">
    <cofactor evidence="10">
        <name>Zn(2+)</name>
        <dbReference type="ChEBI" id="CHEBI:29105"/>
    </cofactor>
    <text evidence="10">Binds 1 zinc ion per subunit.</text>
</comment>
<feature type="binding site" evidence="10">
    <location>
        <position position="292"/>
    </location>
    <ligand>
        <name>Zn(2+)</name>
        <dbReference type="ChEBI" id="CHEBI:29105"/>
    </ligand>
</feature>
<evidence type="ECO:0000259" key="13">
    <source>
        <dbReference type="PROSITE" id="PS51721"/>
    </source>
</evidence>
<reference evidence="15" key="1">
    <citation type="journal article" date="2019" name="Int. J. Syst. Evol. Microbiol.">
        <title>The Global Catalogue of Microorganisms (GCM) 10K type strain sequencing project: providing services to taxonomists for standard genome sequencing and annotation.</title>
        <authorList>
            <consortium name="The Broad Institute Genomics Platform"/>
            <consortium name="The Broad Institute Genome Sequencing Center for Infectious Disease"/>
            <person name="Wu L."/>
            <person name="Ma J."/>
        </authorList>
    </citation>
    <scope>NUCLEOTIDE SEQUENCE [LARGE SCALE GENOMIC DNA]</scope>
    <source>
        <strain evidence="15">CCUG 57942</strain>
    </source>
</reference>
<evidence type="ECO:0000313" key="15">
    <source>
        <dbReference type="Proteomes" id="UP001597389"/>
    </source>
</evidence>
<comment type="subcellular location">
    <subcellularLocation>
        <location evidence="10">Cytoplasm</location>
    </subcellularLocation>
</comment>
<keyword evidence="3 10" id="KW-0479">Metal-binding</keyword>
<evidence type="ECO:0000313" key="14">
    <source>
        <dbReference type="EMBL" id="MFD2158253.1"/>
    </source>
</evidence>
<dbReference type="HAMAP" id="MF_01820">
    <property type="entry name" value="GTPase_RsgA"/>
    <property type="match status" value="1"/>
</dbReference>
<organism evidence="14 15">
    <name type="scientific">Rubritalea tangerina</name>
    <dbReference type="NCBI Taxonomy" id="430798"/>
    <lineage>
        <taxon>Bacteria</taxon>
        <taxon>Pseudomonadati</taxon>
        <taxon>Verrucomicrobiota</taxon>
        <taxon>Verrucomicrobiia</taxon>
        <taxon>Verrucomicrobiales</taxon>
        <taxon>Rubritaleaceae</taxon>
        <taxon>Rubritalea</taxon>
    </lineage>
</organism>
<keyword evidence="8 10" id="KW-0694">RNA-binding</keyword>
<feature type="binding site" evidence="10">
    <location>
        <position position="298"/>
    </location>
    <ligand>
        <name>Zn(2+)</name>
        <dbReference type="ChEBI" id="CHEBI:29105"/>
    </ligand>
</feature>
<evidence type="ECO:0000256" key="7">
    <source>
        <dbReference type="ARBA" id="ARBA00022833"/>
    </source>
</evidence>
<keyword evidence="9 10" id="KW-0342">GTP-binding</keyword>
<feature type="binding site" evidence="10">
    <location>
        <position position="285"/>
    </location>
    <ligand>
        <name>Zn(2+)</name>
        <dbReference type="ChEBI" id="CHEBI:29105"/>
    </ligand>
</feature>
<comment type="subunit">
    <text evidence="10">Monomer. Associates with 30S ribosomal subunit, binds 16S rRNA.</text>
</comment>
<dbReference type="InterPro" id="IPR004881">
    <property type="entry name" value="Ribosome_biogen_GTPase_RsgA"/>
</dbReference>
<evidence type="ECO:0000256" key="4">
    <source>
        <dbReference type="ARBA" id="ARBA00022730"/>
    </source>
</evidence>
<dbReference type="PANTHER" id="PTHR32120:SF10">
    <property type="entry name" value="SMALL RIBOSOMAL SUBUNIT BIOGENESIS GTPASE RSGA"/>
    <property type="match status" value="1"/>
</dbReference>
<dbReference type="InterPro" id="IPR010914">
    <property type="entry name" value="RsgA_GTPase_dom"/>
</dbReference>
<evidence type="ECO:0000256" key="9">
    <source>
        <dbReference type="ARBA" id="ARBA00023134"/>
    </source>
</evidence>
<evidence type="ECO:0000256" key="5">
    <source>
        <dbReference type="ARBA" id="ARBA00022741"/>
    </source>
</evidence>
<dbReference type="CDD" id="cd01854">
    <property type="entry name" value="YjeQ_EngC"/>
    <property type="match status" value="1"/>
</dbReference>
<dbReference type="RefSeq" id="WP_377090428.1">
    <property type="nucleotide sequence ID" value="NZ_JBHSJL010000014.1"/>
</dbReference>
<feature type="domain" description="CP-type G" evidence="13">
    <location>
        <begin position="102"/>
        <end position="262"/>
    </location>
</feature>
<keyword evidence="5 10" id="KW-0547">Nucleotide-binding</keyword>